<sequence>MKTLTLEPLPPERLGPLLRWSCDLHRSGDGEAPSRQRLWFESAADQGATLADDDAEPYLIATLMLAMQEGRTLVVGGRVSRLLLANLEEYQAFWHATAPRAYRRVQVIVAPGCIDDAPALVDPAGEAIAAFSGGLDASFLAWRHHARLAGERSRRIRFFVMLEGFDIRTRDAAHAAPAIAAARETLADLGGELRVLRTNFRDVVPVIWNHAHGSALVACMHFFKAHAGTVLVASCEKYDDLVIPWGMSPISDPLLSSAALRVLHDGAECSRSEKARALEAWPAGKDRLRVCWGTENPGGNCMRCEKCLRTMANFAAQGLAVPRSLGGSETALNRGIVRIKLRTLAQESEWRSIAALGRGRPRRFWQRWIPVLLAFARLRRAYYVTIGRPDRAGMNS</sequence>
<accession>A0ABX0HUI5</accession>
<dbReference type="Proteomes" id="UP000802098">
    <property type="component" value="Unassembled WGS sequence"/>
</dbReference>
<dbReference type="EMBL" id="JAAOCD010000001">
    <property type="protein sequence ID" value="NHK97444.1"/>
    <property type="molecule type" value="Genomic_DNA"/>
</dbReference>
<evidence type="ECO:0000313" key="2">
    <source>
        <dbReference type="Proteomes" id="UP000802098"/>
    </source>
</evidence>
<reference evidence="1 2" key="1">
    <citation type="submission" date="2020-03" db="EMBL/GenBank/DDBJ databases">
        <title>Rubrivivax benzoatilyticus JA2 (sequenced after 10 years sub-culturing).</title>
        <authorList>
            <person name="Gupta D."/>
            <person name="Chintalapati S."/>
            <person name="Chintalapati V.R."/>
        </authorList>
    </citation>
    <scope>NUCLEOTIDE SEQUENCE [LARGE SCALE GENOMIC DNA]</scope>
    <source>
        <strain evidence="1 2">JA2-Mal</strain>
    </source>
</reference>
<organism evidence="1 2">
    <name type="scientific">Rubrivivax benzoatilyticus</name>
    <dbReference type="NCBI Taxonomy" id="316997"/>
    <lineage>
        <taxon>Bacteria</taxon>
        <taxon>Pseudomonadati</taxon>
        <taxon>Pseudomonadota</taxon>
        <taxon>Betaproteobacteria</taxon>
        <taxon>Burkholderiales</taxon>
        <taxon>Sphaerotilaceae</taxon>
        <taxon>Rubrivivax</taxon>
    </lineage>
</organism>
<proteinExistence type="predicted"/>
<name>A0ABX0HUI5_9BURK</name>
<evidence type="ECO:0000313" key="1">
    <source>
        <dbReference type="EMBL" id="NHK97444.1"/>
    </source>
</evidence>
<protein>
    <submittedName>
        <fullName evidence="1">Uncharacterized protein</fullName>
    </submittedName>
</protein>
<comment type="caution">
    <text evidence="1">The sequence shown here is derived from an EMBL/GenBank/DDBJ whole genome shotgun (WGS) entry which is preliminary data.</text>
</comment>
<keyword evidence="2" id="KW-1185">Reference proteome</keyword>
<gene>
    <name evidence="1" type="ORF">G7087_03570</name>
</gene>
<dbReference type="RefSeq" id="WP_009856333.1">
    <property type="nucleotide sequence ID" value="NZ_JAAOCD010000001.1"/>
</dbReference>